<accession>A0ABQ5R998</accession>
<dbReference type="Pfam" id="PF25023">
    <property type="entry name" value="TEN_YD-shell"/>
    <property type="match status" value="1"/>
</dbReference>
<feature type="compositionally biased region" description="Polar residues" evidence="2">
    <location>
        <begin position="748"/>
        <end position="764"/>
    </location>
</feature>
<dbReference type="SUPFAM" id="SSF51294">
    <property type="entry name" value="Hedgehog/intein (Hint) domain"/>
    <property type="match status" value="1"/>
</dbReference>
<dbReference type="InterPro" id="IPR030934">
    <property type="entry name" value="Intein_C"/>
</dbReference>
<evidence type="ECO:0000256" key="2">
    <source>
        <dbReference type="SAM" id="MobiDB-lite"/>
    </source>
</evidence>
<feature type="chain" id="PRO_5045986800" description="Teneurin-like YD-shell domain-containing protein" evidence="3">
    <location>
        <begin position="30"/>
        <end position="2220"/>
    </location>
</feature>
<dbReference type="NCBIfam" id="TIGR01643">
    <property type="entry name" value="YD_repeat_2x"/>
    <property type="match status" value="3"/>
</dbReference>
<dbReference type="InterPro" id="IPR056823">
    <property type="entry name" value="TEN-like_YD-shell"/>
</dbReference>
<keyword evidence="1" id="KW-0677">Repeat</keyword>
<name>A0ABQ5R998_9ACTN</name>
<dbReference type="PROSITE" id="PS50818">
    <property type="entry name" value="INTEIN_C_TER"/>
    <property type="match status" value="1"/>
</dbReference>
<dbReference type="InterPro" id="IPR036844">
    <property type="entry name" value="Hint_dom_sf"/>
</dbReference>
<protein>
    <recommendedName>
        <fullName evidence="4">Teneurin-like YD-shell domain-containing protein</fullName>
    </recommendedName>
</protein>
<keyword evidence="3" id="KW-0732">Signal</keyword>
<dbReference type="Pfam" id="PF05593">
    <property type="entry name" value="RHS_repeat"/>
    <property type="match status" value="2"/>
</dbReference>
<dbReference type="InterPro" id="IPR031325">
    <property type="entry name" value="RHS_repeat"/>
</dbReference>
<evidence type="ECO:0000313" key="5">
    <source>
        <dbReference type="EMBL" id="GLI03334.1"/>
    </source>
</evidence>
<feature type="signal peptide" evidence="3">
    <location>
        <begin position="1"/>
        <end position="29"/>
    </location>
</feature>
<evidence type="ECO:0000256" key="3">
    <source>
        <dbReference type="SAM" id="SignalP"/>
    </source>
</evidence>
<dbReference type="EMBL" id="BSDI01000082">
    <property type="protein sequence ID" value="GLI03334.1"/>
    <property type="molecule type" value="Genomic_DNA"/>
</dbReference>
<reference evidence="5" key="1">
    <citation type="submission" date="2022-12" db="EMBL/GenBank/DDBJ databases">
        <title>New Phytohabitans aurantiacus sp. RD004123 nov., an actinomycete isolated from soil.</title>
        <authorList>
            <person name="Triningsih D.W."/>
            <person name="Harunari E."/>
            <person name="Igarashi Y."/>
        </authorList>
    </citation>
    <scope>NUCLEOTIDE SEQUENCE</scope>
    <source>
        <strain evidence="5">RD004123</strain>
    </source>
</reference>
<dbReference type="InterPro" id="IPR022385">
    <property type="entry name" value="Rhs_assc_core"/>
</dbReference>
<dbReference type="RefSeq" id="WP_281905448.1">
    <property type="nucleotide sequence ID" value="NZ_BSDI01000082.1"/>
</dbReference>
<dbReference type="PANTHER" id="PTHR32305">
    <property type="match status" value="1"/>
</dbReference>
<comment type="caution">
    <text evidence="5">The sequence shown here is derived from an EMBL/GenBank/DDBJ whole genome shotgun (WGS) entry which is preliminary data.</text>
</comment>
<dbReference type="InterPro" id="IPR006530">
    <property type="entry name" value="YD"/>
</dbReference>
<dbReference type="Pfam" id="PF07591">
    <property type="entry name" value="PT-HINT"/>
    <property type="match status" value="1"/>
</dbReference>
<keyword evidence="6" id="KW-1185">Reference proteome</keyword>
<proteinExistence type="predicted"/>
<dbReference type="Proteomes" id="UP001144280">
    <property type="component" value="Unassembled WGS sequence"/>
</dbReference>
<dbReference type="Gene3D" id="2.170.16.10">
    <property type="entry name" value="Hedgehog/Intein (Hint) domain"/>
    <property type="match status" value="1"/>
</dbReference>
<evidence type="ECO:0000259" key="4">
    <source>
        <dbReference type="Pfam" id="PF25023"/>
    </source>
</evidence>
<feature type="region of interest" description="Disordered" evidence="2">
    <location>
        <begin position="742"/>
        <end position="771"/>
    </location>
</feature>
<evidence type="ECO:0000256" key="1">
    <source>
        <dbReference type="ARBA" id="ARBA00022737"/>
    </source>
</evidence>
<feature type="region of interest" description="Disordered" evidence="2">
    <location>
        <begin position="2122"/>
        <end position="2142"/>
    </location>
</feature>
<evidence type="ECO:0000313" key="6">
    <source>
        <dbReference type="Proteomes" id="UP001144280"/>
    </source>
</evidence>
<dbReference type="CDD" id="cd00081">
    <property type="entry name" value="Hint"/>
    <property type="match status" value="1"/>
</dbReference>
<gene>
    <name evidence="5" type="ORF">Pa4123_86120</name>
</gene>
<feature type="domain" description="Teneurin-like YD-shell" evidence="4">
    <location>
        <begin position="1433"/>
        <end position="1746"/>
    </location>
</feature>
<sequence>MRKHPTRWLAAGLAAILMVTLADPAAAHAVPSNAAPAVVPNARQKEPVVPVTPVPVRGKPAAAAPAKTTALPATAWPTAGSAEVRLPAFGAKAAAAGKLPVRVASAQRGTPPTVRVDVRDQNATRKAGVAGLLFDVRRTDRVATKARVSLSVDYGRFRYAYGGDWASRLRLVRLSDRAVIPSRNDQRAGTLSAQVDVGADPAAFAVTAAASGPAGNYGATPLALSSSWQVSTHTGDFSWSYPLRVPPVPGELVPQLSLGYSSGALDGRTSVTNNQPSWAGDGFDLTTGYIERSYKGCADDLGGNNGQRKTYDQCWFNENATLSLAGHSGPLLRISDTEWKLKNDDGSRIQRLTRAANGDNDGEYWKVTTREGIQYFFGVNQLPNWAAGKAETNSVQTVPVFGNNTNEPCNTGTYAGSVCTQAYRWNLDHVVDPRGNTMSYWYEKEYNWYGLDLGRQTVRYDRTSVLKRIDYGTRHGEELAGTAPARIVFGSAPRCAPDKNCTLENPDSYPDVPFDQKCAANCTDKVSPTFWATQRLASVTTYVGAEDVDQWTLTHSFPPPGDHEAPGLSLDRIVHTGLYGGEAAMPPVTFRKEAFANRVNNDSDGIAPLAKFRVTAVDNEYGGVVSVNYAPTNCTANALPRPESNPLRCFPVYWQPEGGQARTDWMHKYVVASVTQYDGVGDAPTEVMSYEYRDGGAWRYTDSDLISPDRRTWSEWRGYANVVVRHGDDRGVRSVSEYQYFRGMNGDHQPSGTRTASVPDSQGGSVPDDDQFAGQMRERRIRDDEGGPVASITINDMWSRHTATHGKLRAYQVDTAAVREYGALSSGGWRRSQVNRVYNDDGLVEKVDEQGDLAVTGDEECTRTWYTGSRPTRTETVAVSCATPPVYPRDAISDLRTTYDDAGNAIKAEQVVEYAGGEPVLATTNRATYDRYGRPLETFDALDRKTTTGYTETGGLNTEMTVTNGLNHTTTTEVSPAWGEPVATVDPNGRRTDVEHDALGRVTGVWLPGRRKDVGEGPNLAYHYQLRNDRPSAVSTETLRANGNYVTSYVLYDGFLRPRQTQGPGWGDGGVVDGRVITDTIYDSRGLVSQTNASYYAEGAPGTTLVAAGDNTIPSQTITVHDGLGRPTHSILQSFGVEKWRSSVTYHGDRTDQTPPAGGTATTMYTDAEGKTTELHQYRGPAPTGPAQITRYTYTNAGQLATVTDQDGRQWRYEYDLRGRRLKTHDPDTGTSSSTYDAAGQVLTTTDARGQSLKFVYDTLGRKTEERAVTADAEPLRAKWTYDVPLKGLPTSSSRFEGANEYKTTVTGYDAASRPTGSRLTIPSVEQGLAGNYDSSVTYRVDGSVASTTLPAAGDLAKETLTFEYDDLGLLKTTSGADSYVDDTFYSRFGELSQLSIGDAGAHVWNTLYYDYATRRPARSLVEREKATGVQVNDLRYHYDPAGNLHKIEDVPAGGTADRQCFTYDHLRRLTEAWTTAGDCTLGTVAGNSPYWTSYRYDTDDDTSGNRTSETRHGLGGVADTTRTYRYEQASHALESVITSGPNGSMEDRFGYDESGNTTTRNLNGSTQTLTWDTSGRLARARSADGKDTSFVYDANGSRLLRRDPTSVTLYLGGQEIKLDKTSGVETGTRFYSHGGLSVGVRTAAGLHWRVSDHHGTAISTLKSDTLAVTRRQSMPFGETRGTAPNSWPDDKDFVGGTRDDSVGLVQLGARSYDPALGRFISVDPIIDPSDPQQLNGYAYANNNPISMSDPDGLKVFVDVDGQVSIPSLKYATKAQINKAAAKAKKIQQANKKIKQKRAAAIKATGHTQEEYEKAKLIQQKSVLDVVIEAGGIILQEFLGINDIKDCFGGGSIGACISMVIGVIPWTKLHRIGDLIGAVKKAWNAVMNFDKMKDWAKGVTSAVEKGMKDFNDWLKKSGSPSAPACTTAGAAHSFRADTKVRMADGSRRPIAQVKLGDKVLATDPETGRTTAQRVTALHVNRDTDLTDVTVTVTDKRTPARRAAGPQLALAGLAAVGALAAGTTTVLHTTDHHPFWDETAKVWVGAGDLAVGHELRTADGRVATVTGVRSFPGPQTMHDLTVDAIHTYYVQAANTPVLVHNCGSAVEAASIDDLTDLAKGNPGDALSPAGRAYQKHTNPATRTPAHIEKYDVGPVTTNADRTLIGNYHVEDIMTNPSVVETVNHSASAHYGGITRDFKLPGDGRGVRWSMRGGVATFEGFL</sequence>
<dbReference type="NCBIfam" id="TIGR03696">
    <property type="entry name" value="Rhs_assc_core"/>
    <property type="match status" value="1"/>
</dbReference>
<organism evidence="5 6">
    <name type="scientific">Phytohabitans aurantiacus</name>
    <dbReference type="NCBI Taxonomy" id="3016789"/>
    <lineage>
        <taxon>Bacteria</taxon>
        <taxon>Bacillati</taxon>
        <taxon>Actinomycetota</taxon>
        <taxon>Actinomycetes</taxon>
        <taxon>Micromonosporales</taxon>
        <taxon>Micromonosporaceae</taxon>
    </lineage>
</organism>
<dbReference type="InterPro" id="IPR050708">
    <property type="entry name" value="T6SS_VgrG/RHS"/>
</dbReference>
<dbReference type="Gene3D" id="2.180.10.10">
    <property type="entry name" value="RHS repeat-associated core"/>
    <property type="match status" value="2"/>
</dbReference>
<dbReference type="PANTHER" id="PTHR32305:SF17">
    <property type="entry name" value="TRNA NUCLEASE WAPA"/>
    <property type="match status" value="1"/>
</dbReference>